<dbReference type="SUPFAM" id="SSF48452">
    <property type="entry name" value="TPR-like"/>
    <property type="match status" value="1"/>
</dbReference>
<dbReference type="Proteomes" id="UP000515121">
    <property type="component" value="Unplaced"/>
</dbReference>
<dbReference type="OrthoDB" id="439046at2759"/>
<organism evidence="1 2">
    <name type="scientific">Durio zibethinus</name>
    <name type="common">Durian</name>
    <dbReference type="NCBI Taxonomy" id="66656"/>
    <lineage>
        <taxon>Eukaryota</taxon>
        <taxon>Viridiplantae</taxon>
        <taxon>Streptophyta</taxon>
        <taxon>Embryophyta</taxon>
        <taxon>Tracheophyta</taxon>
        <taxon>Spermatophyta</taxon>
        <taxon>Magnoliopsida</taxon>
        <taxon>eudicotyledons</taxon>
        <taxon>Gunneridae</taxon>
        <taxon>Pentapetalae</taxon>
        <taxon>rosids</taxon>
        <taxon>malvids</taxon>
        <taxon>Malvales</taxon>
        <taxon>Malvaceae</taxon>
        <taxon>Helicteroideae</taxon>
        <taxon>Durio</taxon>
    </lineage>
</organism>
<proteinExistence type="predicted"/>
<dbReference type="InterPro" id="IPR011990">
    <property type="entry name" value="TPR-like_helical_dom_sf"/>
</dbReference>
<sequence>MLLRSSSTPILKTCIPQSSAAASSCRRIPSKPISLTPSPINKIQRTWSDGNMKQIAIPKGQKLPVSPMWSPNSVKEEDFSFNTPSLVGGAADGDGAEGFGDWDRGKQRMDEYYENMIKTHPGETLLLTNYAKFLKEVRGDLLKAEEYCQRAVVLKPDDGEILSMYGDLIWINHGDGARAQSYFDRAVEASPDDCHVLASYARYLWTAESEEEEEGGKDEQKNEHQINGAKIYTPQQHAPFSLGRPHLAAASY</sequence>
<evidence type="ECO:0000313" key="1">
    <source>
        <dbReference type="Proteomes" id="UP000515121"/>
    </source>
</evidence>
<dbReference type="Gene3D" id="1.25.40.10">
    <property type="entry name" value="Tetratricopeptide repeat domain"/>
    <property type="match status" value="1"/>
</dbReference>
<dbReference type="KEGG" id="dzi:111299379"/>
<dbReference type="PROSITE" id="PS51257">
    <property type="entry name" value="PROKAR_LIPOPROTEIN"/>
    <property type="match status" value="1"/>
</dbReference>
<dbReference type="PANTHER" id="PTHR26312">
    <property type="entry name" value="TETRATRICOPEPTIDE REPEAT PROTEIN 5"/>
    <property type="match status" value="1"/>
</dbReference>
<keyword evidence="1" id="KW-1185">Reference proteome</keyword>
<gene>
    <name evidence="2" type="primary">LOC111299379</name>
</gene>
<dbReference type="GeneID" id="111299379"/>
<dbReference type="AlphaFoldDB" id="A0A6P5ZCS5"/>
<accession>A0A6P5ZCS5</accession>
<name>A0A6P5ZCS5_DURZI</name>
<dbReference type="RefSeq" id="XP_022750282.1">
    <property type="nucleotide sequence ID" value="XM_022894547.1"/>
</dbReference>
<protein>
    <submittedName>
        <fullName evidence="2">Uncharacterized protein LOC111299379</fullName>
    </submittedName>
</protein>
<dbReference type="PANTHER" id="PTHR26312:SF181">
    <property type="entry name" value="TETRATRICOPEPTIDE REPEAT (TPR)-LIKE SUPERFAMILY PROTEIN"/>
    <property type="match status" value="1"/>
</dbReference>
<evidence type="ECO:0000313" key="2">
    <source>
        <dbReference type="RefSeq" id="XP_022750282.1"/>
    </source>
</evidence>
<reference evidence="2" key="1">
    <citation type="submission" date="2025-08" db="UniProtKB">
        <authorList>
            <consortium name="RefSeq"/>
        </authorList>
    </citation>
    <scope>IDENTIFICATION</scope>
    <source>
        <tissue evidence="2">Fruit stalk</tissue>
    </source>
</reference>